<protein>
    <recommendedName>
        <fullName evidence="2">F-box domain-containing protein</fullName>
    </recommendedName>
</protein>
<dbReference type="InterPro" id="IPR001810">
    <property type="entry name" value="F-box_dom"/>
</dbReference>
<dbReference type="SUPFAM" id="SSF81383">
    <property type="entry name" value="F-box domain"/>
    <property type="match status" value="1"/>
</dbReference>
<feature type="compositionally biased region" description="Basic and acidic residues" evidence="1">
    <location>
        <begin position="639"/>
        <end position="659"/>
    </location>
</feature>
<name>A0A8H5ASU5_9AGAR</name>
<feature type="region of interest" description="Disordered" evidence="1">
    <location>
        <begin position="636"/>
        <end position="659"/>
    </location>
</feature>
<dbReference type="InterPro" id="IPR036047">
    <property type="entry name" value="F-box-like_dom_sf"/>
</dbReference>
<comment type="caution">
    <text evidence="3">The sequence shown here is derived from an EMBL/GenBank/DDBJ whole genome shotgun (WGS) entry which is preliminary data.</text>
</comment>
<dbReference type="OrthoDB" id="5354526at2759"/>
<sequence length="702" mass="79006">MPLLSLPADVILEIFSYMDTGNPLLAASPESGTSTLATVSLVCKQLGALARRPLLRSLRWCDKTKTSLNLNQWQRNSTYANSLHVPKKLVVAVEFDFEAQSLDACPPINTQRSLDIILHERIYTRISSFSSLSALVFSNTSISAQYLYPALLSIPMLRSLALLDVNFSRLTHNNETDDTLSSVLNNYPFTSLHLTHLALRGLVMSAEMETTYEYHPINFLRVPSLTDVEILWTPQVTAAYTRHVHSKTGIRRQSGATGWPNIDIPCIVLESDTATDIQQHLADTPDDDTPLPLEHLERITVHAPMWDIDAIRALKMFLSDCAQHPSFDPPVLSPESSVVFPNVPQNALLITLLVEKCRLSSDLDPGFQGCLAPVVRYEGPLWTDILGLFMDPRTLPPPSTHTLTHVSSFHSPSPTEAEDREIHMPMFHEVLHGLRALNSMSPVSINTSTTAAISDRTNLEGVKALEIRVSALDYELLYAIQQLFGSSIEKVVIRYAYHNGKSANTLLERIPDILSGLPHLRSFILLHIPDPSIVFARTALERHAAVVGDRQWFRWPGHHHHQPMVNPLNHNHPTPNQFNPNLFHVNHLHWNPPQVHAPEHLLTLEQFKQHTATMERAARTAAARSMSPFGFKVGAAQAETRDSDASGEQEVREDSEDQQMRDHVFGWGRICGSLWEVQVESYRFVRRFGEIRERWSRVPVLM</sequence>
<accession>A0A8H5ASU5</accession>
<gene>
    <name evidence="3" type="ORF">D9619_010158</name>
</gene>
<evidence type="ECO:0000313" key="4">
    <source>
        <dbReference type="Proteomes" id="UP000567179"/>
    </source>
</evidence>
<evidence type="ECO:0000313" key="3">
    <source>
        <dbReference type="EMBL" id="KAF5310275.1"/>
    </source>
</evidence>
<dbReference type="EMBL" id="JAACJJ010000058">
    <property type="protein sequence ID" value="KAF5310275.1"/>
    <property type="molecule type" value="Genomic_DNA"/>
</dbReference>
<keyword evidence="4" id="KW-1185">Reference proteome</keyword>
<organism evidence="3 4">
    <name type="scientific">Psilocybe cf. subviscida</name>
    <dbReference type="NCBI Taxonomy" id="2480587"/>
    <lineage>
        <taxon>Eukaryota</taxon>
        <taxon>Fungi</taxon>
        <taxon>Dikarya</taxon>
        <taxon>Basidiomycota</taxon>
        <taxon>Agaricomycotina</taxon>
        <taxon>Agaricomycetes</taxon>
        <taxon>Agaricomycetidae</taxon>
        <taxon>Agaricales</taxon>
        <taxon>Agaricineae</taxon>
        <taxon>Strophariaceae</taxon>
        <taxon>Psilocybe</taxon>
    </lineage>
</organism>
<evidence type="ECO:0000259" key="2">
    <source>
        <dbReference type="Pfam" id="PF00646"/>
    </source>
</evidence>
<feature type="domain" description="F-box" evidence="2">
    <location>
        <begin position="3"/>
        <end position="55"/>
    </location>
</feature>
<reference evidence="3 4" key="1">
    <citation type="journal article" date="2020" name="ISME J.">
        <title>Uncovering the hidden diversity of litter-decomposition mechanisms in mushroom-forming fungi.</title>
        <authorList>
            <person name="Floudas D."/>
            <person name="Bentzer J."/>
            <person name="Ahren D."/>
            <person name="Johansson T."/>
            <person name="Persson P."/>
            <person name="Tunlid A."/>
        </authorList>
    </citation>
    <scope>NUCLEOTIDE SEQUENCE [LARGE SCALE GENOMIC DNA]</scope>
    <source>
        <strain evidence="3 4">CBS 101986</strain>
    </source>
</reference>
<proteinExistence type="predicted"/>
<evidence type="ECO:0000256" key="1">
    <source>
        <dbReference type="SAM" id="MobiDB-lite"/>
    </source>
</evidence>
<dbReference type="AlphaFoldDB" id="A0A8H5ASU5"/>
<dbReference type="Proteomes" id="UP000567179">
    <property type="component" value="Unassembled WGS sequence"/>
</dbReference>
<dbReference type="Pfam" id="PF00646">
    <property type="entry name" value="F-box"/>
    <property type="match status" value="1"/>
</dbReference>